<protein>
    <submittedName>
        <fullName evidence="1">Uncharacterized protein</fullName>
    </submittedName>
</protein>
<dbReference type="AlphaFoldDB" id="A0A1H3XZC3"/>
<dbReference type="RefSeq" id="WP_026742524.1">
    <property type="nucleotide sequence ID" value="NZ_FNQS01000002.1"/>
</dbReference>
<dbReference type="EMBL" id="FNQS01000002">
    <property type="protein sequence ID" value="SEA04191.1"/>
    <property type="molecule type" value="Genomic_DNA"/>
</dbReference>
<reference evidence="1 2" key="1">
    <citation type="submission" date="2016-10" db="EMBL/GenBank/DDBJ databases">
        <authorList>
            <person name="de Groot N.N."/>
        </authorList>
    </citation>
    <scope>NUCLEOTIDE SEQUENCE [LARGE SCALE GENOMIC DNA]</scope>
    <source>
        <strain evidence="1 2">ATCC 29281</strain>
    </source>
</reference>
<dbReference type="Proteomes" id="UP000187280">
    <property type="component" value="Unassembled WGS sequence"/>
</dbReference>
<dbReference type="GeneID" id="97763732"/>
<gene>
    <name evidence="1" type="ORF">SAMN02982996_00813</name>
</gene>
<proteinExistence type="predicted"/>
<name>A0A1H3XZC3_9GAMM</name>
<sequence>MTTSDAIALAALVVSIYTIISSEVKSRKSDIKQKDIKDEQDKLRKLLLEKETKSAINEMKAELGARLVKIARNNYRLKIFNRGRVEAKNIDIHFPNNDGNEYLSMHDVDDKFPYEVLHPQHGIEILAGISSESKTKYRIKLIWDDNYKKRNEEEFFISI</sequence>
<keyword evidence="2" id="KW-1185">Reference proteome</keyword>
<organism evidence="1 2">
    <name type="scientific">Lonsdalea quercina</name>
    <dbReference type="NCBI Taxonomy" id="71657"/>
    <lineage>
        <taxon>Bacteria</taxon>
        <taxon>Pseudomonadati</taxon>
        <taxon>Pseudomonadota</taxon>
        <taxon>Gammaproteobacteria</taxon>
        <taxon>Enterobacterales</taxon>
        <taxon>Pectobacteriaceae</taxon>
        <taxon>Lonsdalea</taxon>
    </lineage>
</organism>
<evidence type="ECO:0000313" key="2">
    <source>
        <dbReference type="Proteomes" id="UP000187280"/>
    </source>
</evidence>
<evidence type="ECO:0000313" key="1">
    <source>
        <dbReference type="EMBL" id="SEA04191.1"/>
    </source>
</evidence>
<accession>A0A1H3XZC3</accession>